<keyword evidence="1" id="KW-0812">Transmembrane</keyword>
<evidence type="ECO:0008006" key="4">
    <source>
        <dbReference type="Google" id="ProtNLM"/>
    </source>
</evidence>
<proteinExistence type="predicted"/>
<keyword evidence="1" id="KW-0472">Membrane</keyword>
<evidence type="ECO:0000313" key="3">
    <source>
        <dbReference type="Proteomes" id="UP000755654"/>
    </source>
</evidence>
<name>A0ABS5ZZH1_9PROT</name>
<reference evidence="2 3" key="1">
    <citation type="journal article" date="2021" name="ISME J.">
        <title>Genomic evolution of the class Acidithiobacillia: deep-branching Proteobacteria living in extreme acidic conditions.</title>
        <authorList>
            <person name="Moya-Beltran A."/>
            <person name="Beard S."/>
            <person name="Rojas-Villalobos C."/>
            <person name="Issotta F."/>
            <person name="Gallardo Y."/>
            <person name="Ulloa R."/>
            <person name="Giaveno A."/>
            <person name="Degli Esposti M."/>
            <person name="Johnson D.B."/>
            <person name="Quatrini R."/>
        </authorList>
    </citation>
    <scope>NUCLEOTIDE SEQUENCE [LARGE SCALE GENOMIC DNA]</scope>
    <source>
        <strain evidence="2 3">RW2</strain>
    </source>
</reference>
<comment type="caution">
    <text evidence="2">The sequence shown here is derived from an EMBL/GenBank/DDBJ whole genome shotgun (WGS) entry which is preliminary data.</text>
</comment>
<protein>
    <recommendedName>
        <fullName evidence="4">Tetratricopeptide repeat protein</fullName>
    </recommendedName>
</protein>
<sequence length="286" mass="31215">MMSLCMSPALNKPQLPAQYVLRPASIFIFIVVVLTVILAIAWSYGWNGKLDFQNSSANGKARIQSAELLLQSGQYQAAYQQLKPILDRPQDPVYRQAQRMQWKIDWTNAMAQPPHSAARAKAQAALALRLDQLLKEGRWSAKDYAHFAIDAQMIGAYDQSAEAWLAVARENPKAATQAMNSAAAAWTANGKSVKAGQLLLQMALHNKQTSLQEDYFIRGLTLIQGGGGARLALAQGEKILSGLPQLAKKTDIVLIMARLALSAGQPSLAAQWLKAQLESSAQDHLP</sequence>
<evidence type="ECO:0000313" key="2">
    <source>
        <dbReference type="EMBL" id="MBU2760631.1"/>
    </source>
</evidence>
<keyword evidence="1" id="KW-1133">Transmembrane helix</keyword>
<keyword evidence="3" id="KW-1185">Reference proteome</keyword>
<dbReference type="Proteomes" id="UP000755654">
    <property type="component" value="Unassembled WGS sequence"/>
</dbReference>
<evidence type="ECO:0000256" key="1">
    <source>
        <dbReference type="SAM" id="Phobius"/>
    </source>
</evidence>
<gene>
    <name evidence="2" type="ORF">HAP95_10815</name>
</gene>
<accession>A0ABS5ZZH1</accession>
<dbReference type="EMBL" id="JAAOMP010000121">
    <property type="protein sequence ID" value="MBU2760631.1"/>
    <property type="molecule type" value="Genomic_DNA"/>
</dbReference>
<feature type="transmembrane region" description="Helical" evidence="1">
    <location>
        <begin position="20"/>
        <end position="44"/>
    </location>
</feature>
<organism evidence="2 3">
    <name type="scientific">Acidithiobacillus sulfurivorans</name>
    <dbReference type="NCBI Taxonomy" id="1958756"/>
    <lineage>
        <taxon>Bacteria</taxon>
        <taxon>Pseudomonadati</taxon>
        <taxon>Pseudomonadota</taxon>
        <taxon>Acidithiobacillia</taxon>
        <taxon>Acidithiobacillales</taxon>
        <taxon>Acidithiobacillaceae</taxon>
        <taxon>Acidithiobacillus</taxon>
    </lineage>
</organism>